<sequence length="58" mass="6626">MRGGQLLVGRLTEHGRAHYQFRSGEDLSYYVKLLTSRGERTLWGKDLERAITSSETKA</sequence>
<dbReference type="AlphaFoldDB" id="T1APE9"/>
<protein>
    <submittedName>
        <fullName evidence="1">Uncharacterized protein</fullName>
    </submittedName>
</protein>
<dbReference type="EMBL" id="AUZX01011237">
    <property type="protein sequence ID" value="EQD43960.1"/>
    <property type="molecule type" value="Genomic_DNA"/>
</dbReference>
<proteinExistence type="predicted"/>
<comment type="caution">
    <text evidence="1">The sequence shown here is derived from an EMBL/GenBank/DDBJ whole genome shotgun (WGS) entry which is preliminary data.</text>
</comment>
<gene>
    <name evidence="1" type="ORF">B1A_15316</name>
</gene>
<reference evidence="1" key="2">
    <citation type="journal article" date="2014" name="ISME J.">
        <title>Microbial stratification in low pH oxic and suboxic macroscopic growths along an acid mine drainage.</title>
        <authorList>
            <person name="Mendez-Garcia C."/>
            <person name="Mesa V."/>
            <person name="Sprenger R.R."/>
            <person name="Richter M."/>
            <person name="Diez M.S."/>
            <person name="Solano J."/>
            <person name="Bargiela R."/>
            <person name="Golyshina O.V."/>
            <person name="Manteca A."/>
            <person name="Ramos J.L."/>
            <person name="Gallego J.R."/>
            <person name="Llorente I."/>
            <person name="Martins Dos Santos V.A."/>
            <person name="Jensen O.N."/>
            <person name="Pelaez A.I."/>
            <person name="Sanchez J."/>
            <person name="Ferrer M."/>
        </authorList>
    </citation>
    <scope>NUCLEOTIDE SEQUENCE</scope>
</reference>
<feature type="non-terminal residue" evidence="1">
    <location>
        <position position="58"/>
    </location>
</feature>
<accession>T1APE9</accession>
<name>T1APE9_9ZZZZ</name>
<organism evidence="1">
    <name type="scientific">mine drainage metagenome</name>
    <dbReference type="NCBI Taxonomy" id="410659"/>
    <lineage>
        <taxon>unclassified sequences</taxon>
        <taxon>metagenomes</taxon>
        <taxon>ecological metagenomes</taxon>
    </lineage>
</organism>
<evidence type="ECO:0000313" key="1">
    <source>
        <dbReference type="EMBL" id="EQD43960.1"/>
    </source>
</evidence>
<reference evidence="1" key="1">
    <citation type="submission" date="2013-08" db="EMBL/GenBank/DDBJ databases">
        <authorList>
            <person name="Mendez C."/>
            <person name="Richter M."/>
            <person name="Ferrer M."/>
            <person name="Sanchez J."/>
        </authorList>
    </citation>
    <scope>NUCLEOTIDE SEQUENCE</scope>
</reference>